<evidence type="ECO:0000256" key="3">
    <source>
        <dbReference type="ARBA" id="ARBA00022454"/>
    </source>
</evidence>
<dbReference type="GO" id="GO:0045910">
    <property type="term" value="P:negative regulation of DNA recombination"/>
    <property type="evidence" value="ECO:0007669"/>
    <property type="project" value="TreeGrafter"/>
</dbReference>
<dbReference type="SUPFAM" id="SSF46785">
    <property type="entry name" value="Winged helix' DNA-binding domain"/>
    <property type="match status" value="1"/>
</dbReference>
<dbReference type="InterPro" id="IPR005819">
    <property type="entry name" value="H1/H5"/>
</dbReference>
<dbReference type="GO" id="GO:0000786">
    <property type="term" value="C:nucleosome"/>
    <property type="evidence" value="ECO:0007669"/>
    <property type="project" value="InterPro"/>
</dbReference>
<dbReference type="GO" id="GO:0005634">
    <property type="term" value="C:nucleus"/>
    <property type="evidence" value="ECO:0007669"/>
    <property type="project" value="UniProtKB-SubCell"/>
</dbReference>
<dbReference type="AlphaFoldDB" id="A0A1D1YXV8"/>
<feature type="domain" description="H15" evidence="8">
    <location>
        <begin position="59"/>
        <end position="129"/>
    </location>
</feature>
<dbReference type="InterPro" id="IPR005818">
    <property type="entry name" value="Histone_H1/H5_H15"/>
</dbReference>
<organism evidence="9">
    <name type="scientific">Anthurium amnicola</name>
    <dbReference type="NCBI Taxonomy" id="1678845"/>
    <lineage>
        <taxon>Eukaryota</taxon>
        <taxon>Viridiplantae</taxon>
        <taxon>Streptophyta</taxon>
        <taxon>Embryophyta</taxon>
        <taxon>Tracheophyta</taxon>
        <taxon>Spermatophyta</taxon>
        <taxon>Magnoliopsida</taxon>
        <taxon>Liliopsida</taxon>
        <taxon>Araceae</taxon>
        <taxon>Pothoideae</taxon>
        <taxon>Potheae</taxon>
        <taxon>Anthurium</taxon>
    </lineage>
</organism>
<dbReference type="GO" id="GO:0030527">
    <property type="term" value="F:structural constituent of chromatin"/>
    <property type="evidence" value="ECO:0007669"/>
    <property type="project" value="InterPro"/>
</dbReference>
<gene>
    <name evidence="9" type="primary">H1_7</name>
    <name evidence="9" type="ORF">g.30689</name>
</gene>
<protein>
    <submittedName>
        <fullName evidence="9">Histone H1</fullName>
    </submittedName>
</protein>
<keyword evidence="3 6" id="KW-0158">Chromosome</keyword>
<dbReference type="GO" id="GO:0006334">
    <property type="term" value="P:nucleosome assembly"/>
    <property type="evidence" value="ECO:0007669"/>
    <property type="project" value="InterPro"/>
</dbReference>
<feature type="compositionally biased region" description="Low complexity" evidence="7">
    <location>
        <begin position="15"/>
        <end position="28"/>
    </location>
</feature>
<proteinExistence type="inferred from homology"/>
<feature type="compositionally biased region" description="Basic residues" evidence="7">
    <location>
        <begin position="181"/>
        <end position="221"/>
    </location>
</feature>
<dbReference type="CDD" id="cd00073">
    <property type="entry name" value="H15"/>
    <property type="match status" value="1"/>
</dbReference>
<evidence type="ECO:0000256" key="7">
    <source>
        <dbReference type="SAM" id="MobiDB-lite"/>
    </source>
</evidence>
<name>A0A1D1YXV8_9ARAE</name>
<accession>A0A1D1YXV8</accession>
<dbReference type="GO" id="GO:0031492">
    <property type="term" value="F:nucleosomal DNA binding"/>
    <property type="evidence" value="ECO:0007669"/>
    <property type="project" value="TreeGrafter"/>
</dbReference>
<evidence type="ECO:0000313" key="9">
    <source>
        <dbReference type="EMBL" id="JAT59471.1"/>
    </source>
</evidence>
<evidence type="ECO:0000256" key="2">
    <source>
        <dbReference type="ARBA" id="ARBA00004286"/>
    </source>
</evidence>
<evidence type="ECO:0000256" key="1">
    <source>
        <dbReference type="ARBA" id="ARBA00004123"/>
    </source>
</evidence>
<dbReference type="Pfam" id="PF00538">
    <property type="entry name" value="Linker_histone"/>
    <property type="match status" value="1"/>
</dbReference>
<dbReference type="EMBL" id="GDJX01008465">
    <property type="protein sequence ID" value="JAT59471.1"/>
    <property type="molecule type" value="Transcribed_RNA"/>
</dbReference>
<evidence type="ECO:0000259" key="8">
    <source>
        <dbReference type="PROSITE" id="PS51504"/>
    </source>
</evidence>
<evidence type="ECO:0000256" key="4">
    <source>
        <dbReference type="ARBA" id="ARBA00023125"/>
    </source>
</evidence>
<comment type="similarity">
    <text evidence="6">Belongs to the histone H1/H5 family.</text>
</comment>
<dbReference type="Gene3D" id="1.10.10.10">
    <property type="entry name" value="Winged helix-like DNA-binding domain superfamily/Winged helix DNA-binding domain"/>
    <property type="match status" value="1"/>
</dbReference>
<dbReference type="PANTHER" id="PTHR11467">
    <property type="entry name" value="HISTONE H1"/>
    <property type="match status" value="1"/>
</dbReference>
<feature type="compositionally biased region" description="Low complexity" evidence="7">
    <location>
        <begin position="150"/>
        <end position="160"/>
    </location>
</feature>
<feature type="region of interest" description="Disordered" evidence="7">
    <location>
        <begin position="1"/>
        <end position="63"/>
    </location>
</feature>
<reference evidence="9" key="1">
    <citation type="submission" date="2015-07" db="EMBL/GenBank/DDBJ databases">
        <title>Transcriptome Assembly of Anthurium amnicola.</title>
        <authorList>
            <person name="Suzuki J."/>
        </authorList>
    </citation>
    <scope>NUCLEOTIDE SEQUENCE</scope>
</reference>
<dbReference type="GO" id="GO:0003690">
    <property type="term" value="F:double-stranded DNA binding"/>
    <property type="evidence" value="ECO:0007669"/>
    <property type="project" value="TreeGrafter"/>
</dbReference>
<comment type="subcellular location">
    <subcellularLocation>
        <location evidence="2">Chromosome</location>
    </subcellularLocation>
    <subcellularLocation>
        <location evidence="1 6">Nucleus</location>
    </subcellularLocation>
</comment>
<dbReference type="PANTHER" id="PTHR11467:SF36">
    <property type="entry name" value="HISTONE 24-RELATED"/>
    <property type="match status" value="1"/>
</dbReference>
<feature type="region of interest" description="Disordered" evidence="7">
    <location>
        <begin position="142"/>
        <end position="221"/>
    </location>
</feature>
<dbReference type="PROSITE" id="PS51504">
    <property type="entry name" value="H15"/>
    <property type="match status" value="1"/>
</dbReference>
<evidence type="ECO:0000256" key="5">
    <source>
        <dbReference type="ARBA" id="ARBA00023242"/>
    </source>
</evidence>
<sequence>MAATEEAQVPAMASETALPAEAAQPPAEKSSKPATEKKPRAPKAPKEKKPRAPKSASPSHPTYFQMIKEAISALNEKGGSSPHAISKYMEEKYKSVLPSNFRKMLTVQLRNCVAKGKLVKVKGSFKLSEAGKKVAAVKKGTVAKGRKPKAAAGAAVVAPKPKGKPDAGKKKRKAPAPAAPSKRKAAKGGMKKVKKAATAKPKQPKSIKSPAAKKARKMVAA</sequence>
<dbReference type="PRINTS" id="PR00624">
    <property type="entry name" value="HISTONEH5"/>
</dbReference>
<feature type="compositionally biased region" description="Basic and acidic residues" evidence="7">
    <location>
        <begin position="29"/>
        <end position="47"/>
    </location>
</feature>
<evidence type="ECO:0000256" key="6">
    <source>
        <dbReference type="RuleBase" id="RU003894"/>
    </source>
</evidence>
<keyword evidence="4 6" id="KW-0238">DNA-binding</keyword>
<dbReference type="GO" id="GO:0030261">
    <property type="term" value="P:chromosome condensation"/>
    <property type="evidence" value="ECO:0007669"/>
    <property type="project" value="TreeGrafter"/>
</dbReference>
<keyword evidence="5 6" id="KW-0539">Nucleus</keyword>
<dbReference type="SMART" id="SM00526">
    <property type="entry name" value="H15"/>
    <property type="match status" value="1"/>
</dbReference>
<dbReference type="InterPro" id="IPR036388">
    <property type="entry name" value="WH-like_DNA-bd_sf"/>
</dbReference>
<dbReference type="InterPro" id="IPR036390">
    <property type="entry name" value="WH_DNA-bd_sf"/>
</dbReference>